<dbReference type="InterPro" id="IPR000792">
    <property type="entry name" value="Tscrpt_reg_LuxR_C"/>
</dbReference>
<dbReference type="PROSITE" id="PS50043">
    <property type="entry name" value="HTH_LUXR_2"/>
    <property type="match status" value="1"/>
</dbReference>
<dbReference type="Proteomes" id="UP001244552">
    <property type="component" value="Unassembled WGS sequence"/>
</dbReference>
<comment type="caution">
    <text evidence="6">The sequence shown here is derived from an EMBL/GenBank/DDBJ whole genome shotgun (WGS) entry which is preliminary data.</text>
</comment>
<feature type="compositionally biased region" description="Polar residues" evidence="4">
    <location>
        <begin position="1"/>
        <end position="13"/>
    </location>
</feature>
<reference evidence="6 7" key="1">
    <citation type="submission" date="2023-07" db="EMBL/GenBank/DDBJ databases">
        <title>Genomic Encyclopedia of Type Strains, Phase IV (KMG-IV): sequencing the most valuable type-strain genomes for metagenomic binning, comparative biology and taxonomic classification.</title>
        <authorList>
            <person name="Goeker M."/>
        </authorList>
    </citation>
    <scope>NUCLEOTIDE SEQUENCE [LARGE SCALE GENOMIC DNA]</scope>
    <source>
        <strain evidence="6 7">DSM 19922</strain>
    </source>
</reference>
<dbReference type="RefSeq" id="WP_209985888.1">
    <property type="nucleotide sequence ID" value="NZ_JAGINO010000017.1"/>
</dbReference>
<dbReference type="SUPFAM" id="SSF46894">
    <property type="entry name" value="C-terminal effector domain of the bipartite response regulators"/>
    <property type="match status" value="2"/>
</dbReference>
<dbReference type="PANTHER" id="PTHR44688">
    <property type="entry name" value="DNA-BINDING TRANSCRIPTIONAL ACTIVATOR DEVR_DOSR"/>
    <property type="match status" value="1"/>
</dbReference>
<dbReference type="GO" id="GO:0003677">
    <property type="term" value="F:DNA binding"/>
    <property type="evidence" value="ECO:0007669"/>
    <property type="project" value="UniProtKB-KW"/>
</dbReference>
<dbReference type="Gene3D" id="1.10.10.10">
    <property type="entry name" value="Winged helix-like DNA-binding domain superfamily/Winged helix DNA-binding domain"/>
    <property type="match status" value="2"/>
</dbReference>
<accession>A0ABU0MPH2</accession>
<evidence type="ECO:0000313" key="7">
    <source>
        <dbReference type="Proteomes" id="UP001244552"/>
    </source>
</evidence>
<keyword evidence="3" id="KW-0804">Transcription</keyword>
<dbReference type="PRINTS" id="PR00038">
    <property type="entry name" value="HTHLUXR"/>
</dbReference>
<organism evidence="6 7">
    <name type="scientific">Azospirillum picis</name>
    <dbReference type="NCBI Taxonomy" id="488438"/>
    <lineage>
        <taxon>Bacteria</taxon>
        <taxon>Pseudomonadati</taxon>
        <taxon>Pseudomonadota</taxon>
        <taxon>Alphaproteobacteria</taxon>
        <taxon>Rhodospirillales</taxon>
        <taxon>Azospirillaceae</taxon>
        <taxon>Azospirillum</taxon>
    </lineage>
</organism>
<dbReference type="Pfam" id="PF00196">
    <property type="entry name" value="GerE"/>
    <property type="match status" value="1"/>
</dbReference>
<name>A0ABU0MPH2_9PROT</name>
<sequence length="163" mass="17191">MLSQTHSYTTGSVSVHGAKGGGSCHLRDALGGLTMRQREAVELAAAGKTNKEIARALQISEGTAKAHVLDGMTRLGVPRRAMLAPLAADAADHSAIDRLSIRDAAVLALVADGAMDKEIADRLSMNMPVVKLALRRIRRVTGGTRTTAAAAFRAHQRAVMEGR</sequence>
<feature type="region of interest" description="Disordered" evidence="4">
    <location>
        <begin position="1"/>
        <end position="20"/>
    </location>
</feature>
<feature type="domain" description="HTH luxR-type" evidence="5">
    <location>
        <begin position="26"/>
        <end position="91"/>
    </location>
</feature>
<dbReference type="PANTHER" id="PTHR44688:SF16">
    <property type="entry name" value="DNA-BINDING TRANSCRIPTIONAL ACTIVATOR DEVR_DOSR"/>
    <property type="match status" value="1"/>
</dbReference>
<dbReference type="InterPro" id="IPR036388">
    <property type="entry name" value="WH-like_DNA-bd_sf"/>
</dbReference>
<dbReference type="SMART" id="SM00421">
    <property type="entry name" value="HTH_LUXR"/>
    <property type="match status" value="2"/>
</dbReference>
<dbReference type="CDD" id="cd06170">
    <property type="entry name" value="LuxR_C_like"/>
    <property type="match status" value="1"/>
</dbReference>
<evidence type="ECO:0000256" key="2">
    <source>
        <dbReference type="ARBA" id="ARBA00023125"/>
    </source>
</evidence>
<gene>
    <name evidence="6" type="ORF">QO018_004253</name>
</gene>
<keyword evidence="1" id="KW-0805">Transcription regulation</keyword>
<evidence type="ECO:0000256" key="3">
    <source>
        <dbReference type="ARBA" id="ARBA00023163"/>
    </source>
</evidence>
<evidence type="ECO:0000313" key="6">
    <source>
        <dbReference type="EMBL" id="MDQ0535375.1"/>
    </source>
</evidence>
<evidence type="ECO:0000256" key="1">
    <source>
        <dbReference type="ARBA" id="ARBA00023015"/>
    </source>
</evidence>
<dbReference type="EMBL" id="JAUSVU010000017">
    <property type="protein sequence ID" value="MDQ0535375.1"/>
    <property type="molecule type" value="Genomic_DNA"/>
</dbReference>
<evidence type="ECO:0000259" key="5">
    <source>
        <dbReference type="PROSITE" id="PS50043"/>
    </source>
</evidence>
<keyword evidence="2 6" id="KW-0238">DNA-binding</keyword>
<dbReference type="InterPro" id="IPR016032">
    <property type="entry name" value="Sig_transdc_resp-reg_C-effctor"/>
</dbReference>
<evidence type="ECO:0000256" key="4">
    <source>
        <dbReference type="SAM" id="MobiDB-lite"/>
    </source>
</evidence>
<keyword evidence="7" id="KW-1185">Reference proteome</keyword>
<proteinExistence type="predicted"/>
<protein>
    <submittedName>
        <fullName evidence="6">DNA-binding CsgD family transcriptional regulator</fullName>
    </submittedName>
</protein>